<evidence type="ECO:0000259" key="1">
    <source>
        <dbReference type="PROSITE" id="PS50181"/>
    </source>
</evidence>
<evidence type="ECO:0000313" key="2">
    <source>
        <dbReference type="EMBL" id="PYI23222.1"/>
    </source>
</evidence>
<reference evidence="2 3" key="1">
    <citation type="submission" date="2018-02" db="EMBL/GenBank/DDBJ databases">
        <title>The genomes of Aspergillus section Nigri reveals drivers in fungal speciation.</title>
        <authorList>
            <consortium name="DOE Joint Genome Institute"/>
            <person name="Vesth T.C."/>
            <person name="Nybo J."/>
            <person name="Theobald S."/>
            <person name="Brandl J."/>
            <person name="Frisvad J.C."/>
            <person name="Nielsen K.F."/>
            <person name="Lyhne E.K."/>
            <person name="Kogle M.E."/>
            <person name="Kuo A."/>
            <person name="Riley R."/>
            <person name="Clum A."/>
            <person name="Nolan M."/>
            <person name="Lipzen A."/>
            <person name="Salamov A."/>
            <person name="Henrissat B."/>
            <person name="Wiebenga A."/>
            <person name="De vries R.P."/>
            <person name="Grigoriev I.V."/>
            <person name="Mortensen U.H."/>
            <person name="Andersen M.R."/>
            <person name="Baker S.E."/>
        </authorList>
    </citation>
    <scope>NUCLEOTIDE SEQUENCE [LARGE SCALE GENOMIC DNA]</scope>
    <source>
        <strain evidence="2 3">CBS 115571</strain>
    </source>
</reference>
<dbReference type="EMBL" id="KZ825107">
    <property type="protein sequence ID" value="PYI23222.1"/>
    <property type="molecule type" value="Genomic_DNA"/>
</dbReference>
<organism evidence="2 3">
    <name type="scientific">Aspergillus violaceofuscus (strain CBS 115571)</name>
    <dbReference type="NCBI Taxonomy" id="1450538"/>
    <lineage>
        <taxon>Eukaryota</taxon>
        <taxon>Fungi</taxon>
        <taxon>Dikarya</taxon>
        <taxon>Ascomycota</taxon>
        <taxon>Pezizomycotina</taxon>
        <taxon>Eurotiomycetes</taxon>
        <taxon>Eurotiomycetidae</taxon>
        <taxon>Eurotiales</taxon>
        <taxon>Aspergillaceae</taxon>
        <taxon>Aspergillus</taxon>
    </lineage>
</organism>
<dbReference type="InterPro" id="IPR001810">
    <property type="entry name" value="F-box_dom"/>
</dbReference>
<feature type="domain" description="F-box" evidence="1">
    <location>
        <begin position="1"/>
        <end position="45"/>
    </location>
</feature>
<evidence type="ECO:0000313" key="3">
    <source>
        <dbReference type="Proteomes" id="UP000249829"/>
    </source>
</evidence>
<protein>
    <recommendedName>
        <fullName evidence="1">F-box domain-containing protein</fullName>
    </recommendedName>
</protein>
<sequence>MLSCLPTELLLLIVEYVDDQMWLIDLSMVNKQLREICSPAIFDTLVVKFTKMGLSNLIKASDSPLSRYVRCIRYEAAEILDPMVQYPEIFRSCIYTPDEYVRDWRDTPWRFRSRSISYSMIYTYFCVQARDQQDIINDGLDTKALSESLPRFIGLHTIELRFMTGLSYPYEWLASQALINNSLSFSDHFKKLMMSMILAKETGVLIRNFKVSGFYTSFNENKKLCKLAEEAFSNIQTIHLLDSPTMLDCFSKLSIPFLRRLELATCWLSISSLETFIRAHAETLRFLHFEEIWLLDSTSESDHEHWDTGSTDRLLHRLEHIFQLGILSGVTINSRNDGQFEVEKIFD</sequence>
<proteinExistence type="predicted"/>
<dbReference type="STRING" id="1450538.A0A2V5HL11"/>
<accession>A0A2V5HL11</accession>
<dbReference type="AlphaFoldDB" id="A0A2V5HL11"/>
<dbReference type="Proteomes" id="UP000249829">
    <property type="component" value="Unassembled WGS sequence"/>
</dbReference>
<dbReference type="CDD" id="cd09917">
    <property type="entry name" value="F-box_SF"/>
    <property type="match status" value="1"/>
</dbReference>
<name>A0A2V5HL11_ASPV1</name>
<dbReference type="OMA" id="CYEMKES"/>
<keyword evidence="3" id="KW-1185">Reference proteome</keyword>
<dbReference type="PROSITE" id="PS50181">
    <property type="entry name" value="FBOX"/>
    <property type="match status" value="1"/>
</dbReference>
<gene>
    <name evidence="2" type="ORF">BO99DRAFT_465871</name>
</gene>